<dbReference type="GO" id="GO:0003677">
    <property type="term" value="F:DNA binding"/>
    <property type="evidence" value="ECO:0007669"/>
    <property type="project" value="UniProtKB-UniRule"/>
</dbReference>
<dbReference type="RefSeq" id="WP_125238876.1">
    <property type="nucleotide sequence ID" value="NZ_CAUSQV010000012.1"/>
</dbReference>
<gene>
    <name evidence="5" type="ORF">EII33_05655</name>
</gene>
<keyword evidence="2 3" id="KW-0238">DNA-binding</keyword>
<proteinExistence type="predicted"/>
<dbReference type="InterPro" id="IPR044068">
    <property type="entry name" value="CB"/>
</dbReference>
<dbReference type="PROSITE" id="PS51900">
    <property type="entry name" value="CB"/>
    <property type="match status" value="1"/>
</dbReference>
<dbReference type="Gene3D" id="1.10.150.130">
    <property type="match status" value="1"/>
</dbReference>
<evidence type="ECO:0000313" key="5">
    <source>
        <dbReference type="EMBL" id="RRD92065.1"/>
    </source>
</evidence>
<dbReference type="Proteomes" id="UP000279562">
    <property type="component" value="Unassembled WGS sequence"/>
</dbReference>
<keyword evidence="1" id="KW-0229">DNA integration</keyword>
<dbReference type="GO" id="GO:0015074">
    <property type="term" value="P:DNA integration"/>
    <property type="evidence" value="ECO:0007669"/>
    <property type="project" value="UniProtKB-KW"/>
</dbReference>
<feature type="domain" description="Core-binding (CB)" evidence="4">
    <location>
        <begin position="1"/>
        <end position="79"/>
    </location>
</feature>
<keyword evidence="6" id="KW-1185">Reference proteome</keyword>
<name>A0A3P2AAU9_9BACE</name>
<dbReference type="Pfam" id="PF13102">
    <property type="entry name" value="Phage_int_SAM_5"/>
    <property type="match status" value="1"/>
</dbReference>
<dbReference type="InterPro" id="IPR010998">
    <property type="entry name" value="Integrase_recombinase_N"/>
</dbReference>
<dbReference type="SUPFAM" id="SSF56349">
    <property type="entry name" value="DNA breaking-rejoining enzymes"/>
    <property type="match status" value="1"/>
</dbReference>
<protein>
    <recommendedName>
        <fullName evidence="4">Core-binding (CB) domain-containing protein</fullName>
    </recommendedName>
</protein>
<dbReference type="AlphaFoldDB" id="A0A3P2AAU9"/>
<evidence type="ECO:0000256" key="3">
    <source>
        <dbReference type="PROSITE-ProRule" id="PRU01248"/>
    </source>
</evidence>
<accession>A0A3P2AAU9</accession>
<evidence type="ECO:0000256" key="1">
    <source>
        <dbReference type="ARBA" id="ARBA00022908"/>
    </source>
</evidence>
<evidence type="ECO:0000259" key="4">
    <source>
        <dbReference type="PROSITE" id="PS51900"/>
    </source>
</evidence>
<dbReference type="EMBL" id="RQYF01000016">
    <property type="protein sequence ID" value="RRD92065.1"/>
    <property type="molecule type" value="Genomic_DNA"/>
</dbReference>
<reference evidence="5 6" key="1">
    <citation type="submission" date="2018-11" db="EMBL/GenBank/DDBJ databases">
        <title>Genomes From Bacteria Associated with the Canine Oral Cavity: a Test Case for Automated Genome-Based Taxonomic Assignment.</title>
        <authorList>
            <person name="Coil D.A."/>
            <person name="Jospin G."/>
            <person name="Darling A.E."/>
            <person name="Wallis C."/>
            <person name="Davis I.J."/>
            <person name="Harris S."/>
            <person name="Eisen J.A."/>
            <person name="Holcombe L.J."/>
            <person name="O'Flynn C."/>
        </authorList>
    </citation>
    <scope>NUCLEOTIDE SEQUENCE [LARGE SCALE GENOMIC DNA]</scope>
    <source>
        <strain evidence="5 6">OH1047_COT-310</strain>
    </source>
</reference>
<organism evidence="5 6">
    <name type="scientific">Prevotella heparinolytica</name>
    <dbReference type="NCBI Taxonomy" id="28113"/>
    <lineage>
        <taxon>Bacteria</taxon>
        <taxon>Pseudomonadati</taxon>
        <taxon>Bacteroidota</taxon>
        <taxon>Bacteroidia</taxon>
        <taxon>Bacteroidales</taxon>
        <taxon>Bacteroidaceae</taxon>
        <taxon>Bacteroides</taxon>
    </lineage>
</organism>
<comment type="caution">
    <text evidence="5">The sequence shown here is derived from an EMBL/GenBank/DDBJ whole genome shotgun (WGS) entry which is preliminary data.</text>
</comment>
<evidence type="ECO:0000256" key="2">
    <source>
        <dbReference type="ARBA" id="ARBA00023125"/>
    </source>
</evidence>
<evidence type="ECO:0000313" key="6">
    <source>
        <dbReference type="Proteomes" id="UP000279562"/>
    </source>
</evidence>
<dbReference type="InterPro" id="IPR025269">
    <property type="entry name" value="SAM-like_dom"/>
</dbReference>
<sequence length="102" mass="11252">MLSEFVYAAARGVSPSTAQNYRTAVRSFIRFNGGRDVPLSSLNADAVRCYERWLHGRGVCPNTSSCYMSSLRAICNKAAAKRLVKDKAPFKGVFTGNERTVK</sequence>
<dbReference type="InterPro" id="IPR011010">
    <property type="entry name" value="DNA_brk_join_enz"/>
</dbReference>